<dbReference type="PANTHER" id="PTHR18898">
    <property type="entry name" value="NUCLEOPROTEIN TPR-RELATED"/>
    <property type="match status" value="1"/>
</dbReference>
<dbReference type="GO" id="GO:1901673">
    <property type="term" value="P:regulation of mitotic spindle assembly"/>
    <property type="evidence" value="ECO:0007669"/>
    <property type="project" value="TreeGrafter"/>
</dbReference>
<evidence type="ECO:0000256" key="1">
    <source>
        <dbReference type="SAM" id="MobiDB-lite"/>
    </source>
</evidence>
<sequence length="157" mass="17971">MVDNIISQRDMYKSVADQKEDRKPAKWVSPEVEKKLLTTEATLKEISKEFEVYRTEKCENEKMLLGSLENTNKELSESRSKAAKLASQEEYNTERFKILQNNSKSYVSQISILEERNRKLGEVVSKHEASLSALRDSVFGAQTALSKAELKVDRINP</sequence>
<gene>
    <name evidence="2" type="ORF">FKW44_002790</name>
</gene>
<dbReference type="GO" id="GO:0006406">
    <property type="term" value="P:mRNA export from nucleus"/>
    <property type="evidence" value="ECO:0007669"/>
    <property type="project" value="TreeGrafter"/>
</dbReference>
<name>A0A7T8QWI8_CALRO</name>
<proteinExistence type="predicted"/>
<dbReference type="PANTHER" id="PTHR18898:SF2">
    <property type="entry name" value="NUCLEOPROTEIN TPR"/>
    <property type="match status" value="1"/>
</dbReference>
<evidence type="ECO:0000313" key="3">
    <source>
        <dbReference type="Proteomes" id="UP000595437"/>
    </source>
</evidence>
<accession>A0A7T8QWI8</accession>
<organism evidence="2 3">
    <name type="scientific">Caligus rogercresseyi</name>
    <name type="common">Sea louse</name>
    <dbReference type="NCBI Taxonomy" id="217165"/>
    <lineage>
        <taxon>Eukaryota</taxon>
        <taxon>Metazoa</taxon>
        <taxon>Ecdysozoa</taxon>
        <taxon>Arthropoda</taxon>
        <taxon>Crustacea</taxon>
        <taxon>Multicrustacea</taxon>
        <taxon>Hexanauplia</taxon>
        <taxon>Copepoda</taxon>
        <taxon>Siphonostomatoida</taxon>
        <taxon>Caligidae</taxon>
        <taxon>Caligus</taxon>
    </lineage>
</organism>
<dbReference type="GO" id="GO:0017056">
    <property type="term" value="F:structural constituent of nuclear pore"/>
    <property type="evidence" value="ECO:0007669"/>
    <property type="project" value="TreeGrafter"/>
</dbReference>
<dbReference type="EMBL" id="CP045891">
    <property type="protein sequence ID" value="QQP57710.1"/>
    <property type="molecule type" value="Genomic_DNA"/>
</dbReference>
<dbReference type="Proteomes" id="UP000595437">
    <property type="component" value="Chromosome 2"/>
</dbReference>
<evidence type="ECO:0000313" key="2">
    <source>
        <dbReference type="EMBL" id="QQP57710.1"/>
    </source>
</evidence>
<dbReference type="AlphaFoldDB" id="A0A7T8QWI8"/>
<feature type="region of interest" description="Disordered" evidence="1">
    <location>
        <begin position="1"/>
        <end position="24"/>
    </location>
</feature>
<feature type="compositionally biased region" description="Basic and acidic residues" evidence="1">
    <location>
        <begin position="10"/>
        <end position="24"/>
    </location>
</feature>
<keyword evidence="3" id="KW-1185">Reference proteome</keyword>
<dbReference type="OrthoDB" id="343070at2759"/>
<dbReference type="GO" id="GO:0005643">
    <property type="term" value="C:nuclear pore"/>
    <property type="evidence" value="ECO:0007669"/>
    <property type="project" value="TreeGrafter"/>
</dbReference>
<protein>
    <submittedName>
        <fullName evidence="2">Translocated promoter region_ nuclear basket protein</fullName>
    </submittedName>
</protein>
<reference evidence="3" key="1">
    <citation type="submission" date="2021-01" db="EMBL/GenBank/DDBJ databases">
        <title>Caligus Genome Assembly.</title>
        <authorList>
            <person name="Gallardo-Escarate C."/>
        </authorList>
    </citation>
    <scope>NUCLEOTIDE SEQUENCE [LARGE SCALE GENOMIC DNA]</scope>
</reference>